<name>A0A6I3KF50_9HYPH</name>
<protein>
    <submittedName>
        <fullName evidence="2">Response regulator</fullName>
    </submittedName>
</protein>
<dbReference type="GO" id="GO:0000160">
    <property type="term" value="P:phosphorelay signal transduction system"/>
    <property type="evidence" value="ECO:0007669"/>
    <property type="project" value="InterPro"/>
</dbReference>
<keyword evidence="3" id="KW-1185">Reference proteome</keyword>
<gene>
    <name evidence="2" type="ORF">GIW81_07680</name>
</gene>
<dbReference type="InterPro" id="IPR011006">
    <property type="entry name" value="CheY-like_superfamily"/>
</dbReference>
<evidence type="ECO:0000313" key="3">
    <source>
        <dbReference type="Proteomes" id="UP000440694"/>
    </source>
</evidence>
<evidence type="ECO:0000259" key="1">
    <source>
        <dbReference type="Pfam" id="PF00072"/>
    </source>
</evidence>
<proteinExistence type="predicted"/>
<dbReference type="InterPro" id="IPR001789">
    <property type="entry name" value="Sig_transdc_resp-reg_receiver"/>
</dbReference>
<accession>A0A6I3KF50</accession>
<dbReference type="Gene3D" id="3.40.50.2300">
    <property type="match status" value="1"/>
</dbReference>
<organism evidence="2 3">
    <name type="scientific">Hyphomicrobium album</name>
    <dbReference type="NCBI Taxonomy" id="2665159"/>
    <lineage>
        <taxon>Bacteria</taxon>
        <taxon>Pseudomonadati</taxon>
        <taxon>Pseudomonadota</taxon>
        <taxon>Alphaproteobacteria</taxon>
        <taxon>Hyphomicrobiales</taxon>
        <taxon>Hyphomicrobiaceae</taxon>
        <taxon>Hyphomicrobium</taxon>
    </lineage>
</organism>
<dbReference type="SUPFAM" id="SSF52172">
    <property type="entry name" value="CheY-like"/>
    <property type="match status" value="1"/>
</dbReference>
<feature type="domain" description="Response regulatory" evidence="1">
    <location>
        <begin position="34"/>
        <end position="137"/>
    </location>
</feature>
<dbReference type="EMBL" id="WMBQ01000001">
    <property type="protein sequence ID" value="MTD94215.1"/>
    <property type="molecule type" value="Genomic_DNA"/>
</dbReference>
<comment type="caution">
    <text evidence="2">The sequence shown here is derived from an EMBL/GenBank/DDBJ whole genome shotgun (WGS) entry which is preliminary data.</text>
</comment>
<reference evidence="2 3" key="1">
    <citation type="submission" date="2019-11" db="EMBL/GenBank/DDBJ databases">
        <title>Identification of a novel strain.</title>
        <authorList>
            <person name="Xu Q."/>
            <person name="Wang G."/>
        </authorList>
    </citation>
    <scope>NUCLEOTIDE SEQUENCE [LARGE SCALE GENOMIC DNA]</scope>
    <source>
        <strain evidence="3">xq</strain>
    </source>
</reference>
<dbReference type="AlphaFoldDB" id="A0A6I3KF50"/>
<dbReference type="Proteomes" id="UP000440694">
    <property type="component" value="Unassembled WGS sequence"/>
</dbReference>
<evidence type="ECO:0000313" key="2">
    <source>
        <dbReference type="EMBL" id="MTD94215.1"/>
    </source>
</evidence>
<dbReference type="Pfam" id="PF00072">
    <property type="entry name" value="Response_reg"/>
    <property type="match status" value="1"/>
</dbReference>
<sequence length="157" mass="16643">MGRLGAADCAEATKISIKHLSAWRNARQHLPHDVLIVTDAPADAEHLTATLRVLLGYNVPIRRASSLDTALGSLAEHQPAHVFIVEMGCPSTDAESSTAELRRAGYAGPVIVVCNDSSLAARTRLITGGANDVIHKDDLCSARIAEAFGRAIKPGKK</sequence>